<evidence type="ECO:0000256" key="3">
    <source>
        <dbReference type="ARBA" id="ARBA00022833"/>
    </source>
</evidence>
<dbReference type="SMART" id="SM00066">
    <property type="entry name" value="GAL4"/>
    <property type="match status" value="1"/>
</dbReference>
<evidence type="ECO:0000256" key="7">
    <source>
        <dbReference type="ARBA" id="ARBA00023242"/>
    </source>
</evidence>
<keyword evidence="7" id="KW-0539">Nucleus</keyword>
<dbReference type="Pfam" id="PF04082">
    <property type="entry name" value="Fungal_trans"/>
    <property type="match status" value="1"/>
</dbReference>
<dbReference type="InterPro" id="IPR036864">
    <property type="entry name" value="Zn2-C6_fun-type_DNA-bd_sf"/>
</dbReference>
<keyword evidence="3" id="KW-0862">Zinc</keyword>
<feature type="compositionally biased region" description="Low complexity" evidence="8">
    <location>
        <begin position="7"/>
        <end position="19"/>
    </location>
</feature>
<dbReference type="PROSITE" id="PS50048">
    <property type="entry name" value="ZN2_CY6_FUNGAL_2"/>
    <property type="match status" value="1"/>
</dbReference>
<comment type="subcellular location">
    <subcellularLocation>
        <location evidence="1">Nucleus</location>
    </subcellularLocation>
</comment>
<evidence type="ECO:0000256" key="6">
    <source>
        <dbReference type="ARBA" id="ARBA00023163"/>
    </source>
</evidence>
<evidence type="ECO:0000256" key="1">
    <source>
        <dbReference type="ARBA" id="ARBA00004123"/>
    </source>
</evidence>
<feature type="transmembrane region" description="Helical" evidence="9">
    <location>
        <begin position="362"/>
        <end position="387"/>
    </location>
</feature>
<sequence length="975" mass="109420">MGMGDVKSGSTSKKSSPQSNPISPKTSDLRSQKNISTEDLQDDSNAPDAENDSDSKPQVPMQKRRRVTRACDECRRKKIKCDGKQPCTHCTVYSYDCTYDQPSNRRRNPAPQYIEALEQRLQKAEALLRSVLPGIDLDDPKYDARGVEQILEANKAAFTKAPGQQCGPEDDAQMRSMIDRTGSLDIDDTGYYDYHGNSSGYTFMRKFRATFGDDLFANSRSIENRSIVNIQASPKSLQSSPFEGTSFSNDLPPKDVAVELCRNTIDDCCALQRPLHRPTFFKRLDSIYALDPENYTNEHIKFVPLLYTSMAVGCLFGRFGDQKNELDKKGYGSAIEQGYQYFQIAKTMLDITDCRDMMSIQAVMFMILFLQGTAKLATCYAYIGVALRACCRLGMHRKITGKFNVIEQEERKRLFWQVRGLDIYVGAMLGLPMMLSYDDIDQGQPSEVPDEHITEDGILPVSQEMFPLHKATNAHTKLLHILQKVVRYVYPVKNSSEATSSGEYTVSHSLIRELERDLQSWMDELPMQLRPSENADIELSRVQQLLRMSYAYVQMMIYRPFLHYVAQASQTARTDKRSFACAAACVSVARNIVHITSEMKRRGLLMGSYWFVMYTTYFAILSLLYFVLENPESTTSKEILKDAVEGRETLASLATRSMAADRCSSSLAGLFEALPDKLKERRGSLRIMPNTAKKRPPPVNEPPFFGNQSAVSTPDAKMPTQLRDKTVPQEYLKTATKKMSLLDASVTGAASYPFTPDAAYANLATPAETVGYSSSQAATPAPFEPGTPAHLHDQLPDLKSLMFPGNNPFAYPNQPMSTLDTMPSLPFGNEPSSAADQYNTPTSMASQQQFQQRSDDRTPFPYGFRHQENQVSQQFFGINSISDEPRQVQHAPQQIHLQVPNHGEEEDYWSHAPAKGHFRTGLTPGGPGINLNLDEIFGNSQGWNMSNMLMNLALPEHGQPRQNMQWSGQGGHSWQ</sequence>
<keyword evidence="9" id="KW-0812">Transmembrane</keyword>
<feature type="compositionally biased region" description="Polar residues" evidence="8">
    <location>
        <begin position="830"/>
        <end position="846"/>
    </location>
</feature>
<evidence type="ECO:0000256" key="4">
    <source>
        <dbReference type="ARBA" id="ARBA00023015"/>
    </source>
</evidence>
<dbReference type="SMART" id="SM00906">
    <property type="entry name" value="Fungal_trans"/>
    <property type="match status" value="1"/>
</dbReference>
<evidence type="ECO:0000256" key="2">
    <source>
        <dbReference type="ARBA" id="ARBA00022723"/>
    </source>
</evidence>
<evidence type="ECO:0000256" key="9">
    <source>
        <dbReference type="SAM" id="Phobius"/>
    </source>
</evidence>
<keyword evidence="9" id="KW-1133">Transmembrane helix</keyword>
<accession>A0ABR0K3T7</accession>
<dbReference type="CDD" id="cd12148">
    <property type="entry name" value="fungal_TF_MHR"/>
    <property type="match status" value="1"/>
</dbReference>
<evidence type="ECO:0000259" key="10">
    <source>
        <dbReference type="PROSITE" id="PS50048"/>
    </source>
</evidence>
<protein>
    <submittedName>
        <fullName evidence="11">Gypsy retrotransposon integrase-like protein 1</fullName>
    </submittedName>
</protein>
<dbReference type="PROSITE" id="PS00463">
    <property type="entry name" value="ZN2_CY6_FUNGAL_1"/>
    <property type="match status" value="1"/>
</dbReference>
<gene>
    <name evidence="11" type="primary">GIN1_3</name>
    <name evidence="11" type="ORF">LTR24_007115</name>
</gene>
<organism evidence="11 12">
    <name type="scientific">Lithohypha guttulata</name>
    <dbReference type="NCBI Taxonomy" id="1690604"/>
    <lineage>
        <taxon>Eukaryota</taxon>
        <taxon>Fungi</taxon>
        <taxon>Dikarya</taxon>
        <taxon>Ascomycota</taxon>
        <taxon>Pezizomycotina</taxon>
        <taxon>Eurotiomycetes</taxon>
        <taxon>Chaetothyriomycetidae</taxon>
        <taxon>Chaetothyriales</taxon>
        <taxon>Trichomeriaceae</taxon>
        <taxon>Lithohypha</taxon>
    </lineage>
</organism>
<comment type="caution">
    <text evidence="11">The sequence shown here is derived from an EMBL/GenBank/DDBJ whole genome shotgun (WGS) entry which is preliminary data.</text>
</comment>
<dbReference type="InterPro" id="IPR007219">
    <property type="entry name" value="XnlR_reg_dom"/>
</dbReference>
<keyword evidence="2" id="KW-0479">Metal-binding</keyword>
<keyword evidence="9" id="KW-0472">Membrane</keyword>
<keyword evidence="6" id="KW-0804">Transcription</keyword>
<dbReference type="InterPro" id="IPR051711">
    <property type="entry name" value="Stress_Response_Reg"/>
</dbReference>
<evidence type="ECO:0000313" key="12">
    <source>
        <dbReference type="Proteomes" id="UP001345013"/>
    </source>
</evidence>
<evidence type="ECO:0000256" key="8">
    <source>
        <dbReference type="SAM" id="MobiDB-lite"/>
    </source>
</evidence>
<proteinExistence type="predicted"/>
<reference evidence="11 12" key="1">
    <citation type="submission" date="2023-08" db="EMBL/GenBank/DDBJ databases">
        <title>Black Yeasts Isolated from many extreme environments.</title>
        <authorList>
            <person name="Coleine C."/>
            <person name="Stajich J.E."/>
            <person name="Selbmann L."/>
        </authorList>
    </citation>
    <scope>NUCLEOTIDE SEQUENCE [LARGE SCALE GENOMIC DNA]</scope>
    <source>
        <strain evidence="11 12">CCFEE 5885</strain>
    </source>
</reference>
<name>A0ABR0K3T7_9EURO</name>
<feature type="region of interest" description="Disordered" evidence="8">
    <location>
        <begin position="825"/>
        <end position="849"/>
    </location>
</feature>
<dbReference type="SUPFAM" id="SSF57701">
    <property type="entry name" value="Zn2/Cys6 DNA-binding domain"/>
    <property type="match status" value="1"/>
</dbReference>
<dbReference type="Gene3D" id="4.10.240.10">
    <property type="entry name" value="Zn(2)-C6 fungal-type DNA-binding domain"/>
    <property type="match status" value="1"/>
</dbReference>
<keyword evidence="5" id="KW-0238">DNA-binding</keyword>
<dbReference type="InterPro" id="IPR001138">
    <property type="entry name" value="Zn2Cys6_DnaBD"/>
</dbReference>
<dbReference type="CDD" id="cd00067">
    <property type="entry name" value="GAL4"/>
    <property type="match status" value="1"/>
</dbReference>
<evidence type="ECO:0000256" key="5">
    <source>
        <dbReference type="ARBA" id="ARBA00023125"/>
    </source>
</evidence>
<keyword evidence="4" id="KW-0805">Transcription regulation</keyword>
<feature type="region of interest" description="Disordered" evidence="8">
    <location>
        <begin position="1"/>
        <end position="68"/>
    </location>
</feature>
<dbReference type="Pfam" id="PF00172">
    <property type="entry name" value="Zn_clus"/>
    <property type="match status" value="1"/>
</dbReference>
<evidence type="ECO:0000313" key="11">
    <source>
        <dbReference type="EMBL" id="KAK5086040.1"/>
    </source>
</evidence>
<dbReference type="Proteomes" id="UP001345013">
    <property type="component" value="Unassembled WGS sequence"/>
</dbReference>
<feature type="domain" description="Zn(2)-C6 fungal-type" evidence="10">
    <location>
        <begin position="70"/>
        <end position="99"/>
    </location>
</feature>
<keyword evidence="12" id="KW-1185">Reference proteome</keyword>
<dbReference type="PANTHER" id="PTHR47540:SF1">
    <property type="entry name" value="ACTIVATOR OF STRESS GENES 1-RELATED"/>
    <property type="match status" value="1"/>
</dbReference>
<feature type="region of interest" description="Disordered" evidence="8">
    <location>
        <begin position="689"/>
        <end position="719"/>
    </location>
</feature>
<feature type="transmembrane region" description="Helical" evidence="9">
    <location>
        <begin position="609"/>
        <end position="628"/>
    </location>
</feature>
<dbReference type="EMBL" id="JAVRRG010000102">
    <property type="protein sequence ID" value="KAK5086040.1"/>
    <property type="molecule type" value="Genomic_DNA"/>
</dbReference>
<dbReference type="PANTHER" id="PTHR47540">
    <property type="entry name" value="THIAMINE REPRESSIBLE GENES REGULATORY PROTEIN THI5"/>
    <property type="match status" value="1"/>
</dbReference>